<gene>
    <name evidence="1" type="ORF">K7C98_02330</name>
</gene>
<protein>
    <submittedName>
        <fullName evidence="1">Uncharacterized protein</fullName>
    </submittedName>
</protein>
<dbReference type="Proteomes" id="UP001139031">
    <property type="component" value="Unassembled WGS sequence"/>
</dbReference>
<sequence>MSQLTAEDIRAALEDLRTADRILLSVQGTTQFLKRQQRLDLLGLPTGEGLFGDQTRRDNAHAGDELLAAQAAMKQAMRRLRIAADDDPETLRQWGRLDGILDGVWTDFLALQRAKENHAIAGRVRDRVRALFARVCAEHPEAARGVAPLADDADGADDVDTRPPTEWLKIGVGIALVVAWALAVLL</sequence>
<evidence type="ECO:0000313" key="1">
    <source>
        <dbReference type="EMBL" id="MBZ5708077.1"/>
    </source>
</evidence>
<dbReference type="EMBL" id="JAIRAU010000001">
    <property type="protein sequence ID" value="MBZ5708077.1"/>
    <property type="molecule type" value="Genomic_DNA"/>
</dbReference>
<reference evidence="1" key="1">
    <citation type="submission" date="2021-08" db="EMBL/GenBank/DDBJ databases">
        <authorList>
            <person name="Stevens D.C."/>
        </authorList>
    </citation>
    <scope>NUCLEOTIDE SEQUENCE</scope>
    <source>
        <strain evidence="1">DSM 53165</strain>
    </source>
</reference>
<accession>A0ABS7TIY7</accession>
<keyword evidence="2" id="KW-1185">Reference proteome</keyword>
<name>A0ABS7TIY7_9BACT</name>
<evidence type="ECO:0000313" key="2">
    <source>
        <dbReference type="Proteomes" id="UP001139031"/>
    </source>
</evidence>
<organism evidence="1 2">
    <name type="scientific">Nannocystis pusilla</name>
    <dbReference type="NCBI Taxonomy" id="889268"/>
    <lineage>
        <taxon>Bacteria</taxon>
        <taxon>Pseudomonadati</taxon>
        <taxon>Myxococcota</taxon>
        <taxon>Polyangia</taxon>
        <taxon>Nannocystales</taxon>
        <taxon>Nannocystaceae</taxon>
        <taxon>Nannocystis</taxon>
    </lineage>
</organism>
<comment type="caution">
    <text evidence="1">The sequence shown here is derived from an EMBL/GenBank/DDBJ whole genome shotgun (WGS) entry which is preliminary data.</text>
</comment>
<dbReference type="RefSeq" id="WP_224189834.1">
    <property type="nucleotide sequence ID" value="NZ_JAIRAU010000001.1"/>
</dbReference>
<proteinExistence type="predicted"/>